<evidence type="ECO:0000256" key="5">
    <source>
        <dbReference type="ARBA" id="ARBA00023163"/>
    </source>
</evidence>
<evidence type="ECO:0000256" key="1">
    <source>
        <dbReference type="ARBA" id="ARBA00010641"/>
    </source>
</evidence>
<accession>A0A223KNN7</accession>
<dbReference type="InterPro" id="IPR014296">
    <property type="entry name" value="RNA_pol_sigma-M_bacilli"/>
</dbReference>
<evidence type="ECO:0000259" key="6">
    <source>
        <dbReference type="Pfam" id="PF04542"/>
    </source>
</evidence>
<dbReference type="GO" id="GO:0003677">
    <property type="term" value="F:DNA binding"/>
    <property type="evidence" value="ECO:0007669"/>
    <property type="project" value="UniProtKB-KW"/>
</dbReference>
<organism evidence="8 9">
    <name type="scientific">Sutcliffiella cohnii</name>
    <dbReference type="NCBI Taxonomy" id="33932"/>
    <lineage>
        <taxon>Bacteria</taxon>
        <taxon>Bacillati</taxon>
        <taxon>Bacillota</taxon>
        <taxon>Bacilli</taxon>
        <taxon>Bacillales</taxon>
        <taxon>Bacillaceae</taxon>
        <taxon>Sutcliffiella</taxon>
    </lineage>
</organism>
<dbReference type="STRING" id="1314751.GCA_001591425_00297"/>
<dbReference type="InterPro" id="IPR039425">
    <property type="entry name" value="RNA_pol_sigma-70-like"/>
</dbReference>
<evidence type="ECO:0000256" key="4">
    <source>
        <dbReference type="ARBA" id="ARBA00023125"/>
    </source>
</evidence>
<dbReference type="InterPro" id="IPR013249">
    <property type="entry name" value="RNA_pol_sigma70_r4_t2"/>
</dbReference>
<keyword evidence="4" id="KW-0238">DNA-binding</keyword>
<reference evidence="8 9" key="1">
    <citation type="submission" date="2016-12" db="EMBL/GenBank/DDBJ databases">
        <title>The whole genome sequencing and assembly of Bacillus cohnii DSM 6307T strain.</title>
        <authorList>
            <person name="Lee Y.-J."/>
            <person name="Yi H."/>
            <person name="Bahn Y.-S."/>
            <person name="Kim J.F."/>
            <person name="Lee D.-W."/>
        </authorList>
    </citation>
    <scope>NUCLEOTIDE SEQUENCE [LARGE SCALE GENOMIC DNA]</scope>
    <source>
        <strain evidence="8 9">DSM 6307</strain>
    </source>
</reference>
<dbReference type="RefSeq" id="WP_066411139.1">
    <property type="nucleotide sequence ID" value="NZ_CP018866.1"/>
</dbReference>
<evidence type="ECO:0000313" key="8">
    <source>
        <dbReference type="EMBL" id="AST91110.1"/>
    </source>
</evidence>
<sequence length="171" mass="20724">MELDEIYELHVNDLYRYLYSLSKDHFTAEDLVQETFYRAFITLDEREITNIKAWLFKVSYHAFIDFTRKRKRYIVSDQLENIEPKGIPPEKSPEKQFIEKESFQQLLEDIHSLNDKQKNVLLLCDFHKLSYKEAADILDLNLNTLKSHLLRGREKMIAKIQKRRERDERER</sequence>
<dbReference type="SUPFAM" id="SSF88659">
    <property type="entry name" value="Sigma3 and sigma4 domains of RNA polymerase sigma factors"/>
    <property type="match status" value="1"/>
</dbReference>
<dbReference type="InterPro" id="IPR013324">
    <property type="entry name" value="RNA_pol_sigma_r3/r4-like"/>
</dbReference>
<dbReference type="KEGG" id="bcoh:BC6307_07375"/>
<evidence type="ECO:0000313" key="9">
    <source>
        <dbReference type="Proteomes" id="UP000215224"/>
    </source>
</evidence>
<dbReference type="GO" id="GO:0016987">
    <property type="term" value="F:sigma factor activity"/>
    <property type="evidence" value="ECO:0007669"/>
    <property type="project" value="UniProtKB-KW"/>
</dbReference>
<feature type="domain" description="RNA polymerase sigma factor 70 region 4 type 2" evidence="7">
    <location>
        <begin position="105"/>
        <end position="156"/>
    </location>
</feature>
<dbReference type="GO" id="GO:0006352">
    <property type="term" value="P:DNA-templated transcription initiation"/>
    <property type="evidence" value="ECO:0007669"/>
    <property type="project" value="InterPro"/>
</dbReference>
<dbReference type="PANTHER" id="PTHR43133:SF52">
    <property type="entry name" value="ECF RNA POLYMERASE SIGMA FACTOR SIGL"/>
    <property type="match status" value="1"/>
</dbReference>
<dbReference type="AlphaFoldDB" id="A0A223KNN7"/>
<evidence type="ECO:0000259" key="7">
    <source>
        <dbReference type="Pfam" id="PF08281"/>
    </source>
</evidence>
<dbReference type="NCBIfam" id="TIGR02950">
    <property type="entry name" value="SigM_subfam"/>
    <property type="match status" value="1"/>
</dbReference>
<keyword evidence="5" id="KW-0804">Transcription</keyword>
<evidence type="ECO:0000256" key="3">
    <source>
        <dbReference type="ARBA" id="ARBA00023082"/>
    </source>
</evidence>
<dbReference type="InterPro" id="IPR007627">
    <property type="entry name" value="RNA_pol_sigma70_r2"/>
</dbReference>
<gene>
    <name evidence="8" type="ORF">BC6307_07375</name>
</gene>
<feature type="domain" description="RNA polymerase sigma-70 region 2" evidence="6">
    <location>
        <begin position="6"/>
        <end position="72"/>
    </location>
</feature>
<dbReference type="Pfam" id="PF04542">
    <property type="entry name" value="Sigma70_r2"/>
    <property type="match status" value="1"/>
</dbReference>
<dbReference type="Pfam" id="PF08281">
    <property type="entry name" value="Sigma70_r4_2"/>
    <property type="match status" value="1"/>
</dbReference>
<protein>
    <submittedName>
        <fullName evidence="8">RNA polymerase subunit sigma</fullName>
    </submittedName>
</protein>
<keyword evidence="9" id="KW-1185">Reference proteome</keyword>
<keyword evidence="3" id="KW-0731">Sigma factor</keyword>
<dbReference type="Gene3D" id="1.10.1740.10">
    <property type="match status" value="1"/>
</dbReference>
<dbReference type="InterPro" id="IPR014284">
    <property type="entry name" value="RNA_pol_sigma-70_dom"/>
</dbReference>
<dbReference type="PANTHER" id="PTHR43133">
    <property type="entry name" value="RNA POLYMERASE ECF-TYPE SIGMA FACTO"/>
    <property type="match status" value="1"/>
</dbReference>
<name>A0A223KNN7_9BACI</name>
<dbReference type="InterPro" id="IPR013325">
    <property type="entry name" value="RNA_pol_sigma_r2"/>
</dbReference>
<dbReference type="Proteomes" id="UP000215224">
    <property type="component" value="Chromosome"/>
</dbReference>
<dbReference type="InterPro" id="IPR036388">
    <property type="entry name" value="WH-like_DNA-bd_sf"/>
</dbReference>
<comment type="similarity">
    <text evidence="1">Belongs to the sigma-70 factor family. ECF subfamily.</text>
</comment>
<keyword evidence="2" id="KW-0805">Transcription regulation</keyword>
<evidence type="ECO:0000256" key="2">
    <source>
        <dbReference type="ARBA" id="ARBA00023015"/>
    </source>
</evidence>
<proteinExistence type="inferred from homology"/>
<dbReference type="NCBIfam" id="TIGR02937">
    <property type="entry name" value="sigma70-ECF"/>
    <property type="match status" value="1"/>
</dbReference>
<dbReference type="EMBL" id="CP018866">
    <property type="protein sequence ID" value="AST91110.1"/>
    <property type="molecule type" value="Genomic_DNA"/>
</dbReference>
<dbReference type="CDD" id="cd06171">
    <property type="entry name" value="Sigma70_r4"/>
    <property type="match status" value="1"/>
</dbReference>
<dbReference type="SUPFAM" id="SSF88946">
    <property type="entry name" value="Sigma2 domain of RNA polymerase sigma factors"/>
    <property type="match status" value="1"/>
</dbReference>
<dbReference type="Gene3D" id="1.10.10.10">
    <property type="entry name" value="Winged helix-like DNA-binding domain superfamily/Winged helix DNA-binding domain"/>
    <property type="match status" value="1"/>
</dbReference>